<keyword evidence="2" id="KW-0645">Protease</keyword>
<keyword evidence="2" id="KW-0720">Serine protease</keyword>
<dbReference type="InterPro" id="IPR001254">
    <property type="entry name" value="Trypsin_dom"/>
</dbReference>
<reference evidence="6" key="1">
    <citation type="submission" date="2019-12" db="UniProtKB">
        <authorList>
            <consortium name="WormBaseParasite"/>
        </authorList>
    </citation>
    <scope>IDENTIFICATION</scope>
</reference>
<feature type="domain" description="Peptidase S1" evidence="4">
    <location>
        <begin position="46"/>
        <end position="296"/>
    </location>
</feature>
<dbReference type="GO" id="GO:0004252">
    <property type="term" value="F:serine-type endopeptidase activity"/>
    <property type="evidence" value="ECO:0007669"/>
    <property type="project" value="InterPro"/>
</dbReference>
<proteinExistence type="predicted"/>
<dbReference type="GO" id="GO:0006508">
    <property type="term" value="P:proteolysis"/>
    <property type="evidence" value="ECO:0007669"/>
    <property type="project" value="UniProtKB-KW"/>
</dbReference>
<organism evidence="5 6">
    <name type="scientific">Trichuris muris</name>
    <name type="common">Mouse whipworm</name>
    <dbReference type="NCBI Taxonomy" id="70415"/>
    <lineage>
        <taxon>Eukaryota</taxon>
        <taxon>Metazoa</taxon>
        <taxon>Ecdysozoa</taxon>
        <taxon>Nematoda</taxon>
        <taxon>Enoplea</taxon>
        <taxon>Dorylaimia</taxon>
        <taxon>Trichinellida</taxon>
        <taxon>Trichuridae</taxon>
        <taxon>Trichuris</taxon>
    </lineage>
</organism>
<name>A0A5S6QNE5_TRIMR</name>
<dbReference type="PROSITE" id="PS50240">
    <property type="entry name" value="TRYPSIN_DOM"/>
    <property type="match status" value="1"/>
</dbReference>
<evidence type="ECO:0000256" key="2">
    <source>
        <dbReference type="RuleBase" id="RU363034"/>
    </source>
</evidence>
<dbReference type="Proteomes" id="UP000046395">
    <property type="component" value="Unassembled WGS sequence"/>
</dbReference>
<dbReference type="STRING" id="70415.A0A5S6QNE5"/>
<evidence type="ECO:0000313" key="5">
    <source>
        <dbReference type="Proteomes" id="UP000046395"/>
    </source>
</evidence>
<keyword evidence="2" id="KW-0378">Hydrolase</keyword>
<evidence type="ECO:0000259" key="4">
    <source>
        <dbReference type="PROSITE" id="PS50240"/>
    </source>
</evidence>
<dbReference type="Pfam" id="PF00089">
    <property type="entry name" value="Trypsin"/>
    <property type="match status" value="2"/>
</dbReference>
<dbReference type="InterPro" id="IPR009003">
    <property type="entry name" value="Peptidase_S1_PA"/>
</dbReference>
<dbReference type="InterPro" id="IPR018114">
    <property type="entry name" value="TRYPSIN_HIS"/>
</dbReference>
<keyword evidence="1" id="KW-1015">Disulfide bond</keyword>
<dbReference type="InterPro" id="IPR001314">
    <property type="entry name" value="Peptidase_S1A"/>
</dbReference>
<dbReference type="SMART" id="SM00020">
    <property type="entry name" value="Tryp_SPc"/>
    <property type="match status" value="1"/>
</dbReference>
<keyword evidence="3" id="KW-0732">Signal</keyword>
<dbReference type="CDD" id="cd00190">
    <property type="entry name" value="Tryp_SPc"/>
    <property type="match status" value="1"/>
</dbReference>
<evidence type="ECO:0000256" key="1">
    <source>
        <dbReference type="ARBA" id="ARBA00023157"/>
    </source>
</evidence>
<dbReference type="PANTHER" id="PTHR24252:SF7">
    <property type="entry name" value="HYALIN"/>
    <property type="match status" value="1"/>
</dbReference>
<dbReference type="InterPro" id="IPR043504">
    <property type="entry name" value="Peptidase_S1_PA_chymotrypsin"/>
</dbReference>
<dbReference type="AlphaFoldDB" id="A0A5S6QNE5"/>
<dbReference type="PROSITE" id="PS00134">
    <property type="entry name" value="TRYPSIN_HIS"/>
    <property type="match status" value="1"/>
</dbReference>
<sequence length="299" mass="33875">MVHFIAFQLFFAIYYLTLLHDCSEATCGQPFFEPMLLKRRAAGNRISYGSEAVPHSYPWLAFLLTRFGNESQSCGGSLIHWSDENASDIILTAAHCVVDMKQVQEPHSFWEELYLNVARFFLWNNRYGINIASPSDISVYLGVHDIGIAGINAQRQAVAAVVTGTFHKYSRPDDIAILKLQQKVPYDYFVQGICLPSENEVLPDGSSCVVAGWGRLEFDQRWTRLQQLEVFIFQGEIDHRRFQKQNMICAGSMCMDGGPRAGDSGGPLACVNNGYFRNTMYTKVPNYLTWMRNEIAKLQ</sequence>
<evidence type="ECO:0000313" key="6">
    <source>
        <dbReference type="WBParaSite" id="TMUE_2000008713.1"/>
    </source>
</evidence>
<protein>
    <submittedName>
        <fullName evidence="6">Peptidase S1 domain-containing protein</fullName>
    </submittedName>
</protein>
<dbReference type="InterPro" id="IPR033116">
    <property type="entry name" value="TRYPSIN_SER"/>
</dbReference>
<dbReference type="SUPFAM" id="SSF50494">
    <property type="entry name" value="Trypsin-like serine proteases"/>
    <property type="match status" value="1"/>
</dbReference>
<keyword evidence="5" id="KW-1185">Reference proteome</keyword>
<dbReference type="PROSITE" id="PS00135">
    <property type="entry name" value="TRYPSIN_SER"/>
    <property type="match status" value="1"/>
</dbReference>
<dbReference type="PRINTS" id="PR00722">
    <property type="entry name" value="CHYMOTRYPSIN"/>
</dbReference>
<dbReference type="Gene3D" id="2.40.10.10">
    <property type="entry name" value="Trypsin-like serine proteases"/>
    <property type="match status" value="1"/>
</dbReference>
<evidence type="ECO:0000256" key="3">
    <source>
        <dbReference type="SAM" id="SignalP"/>
    </source>
</evidence>
<feature type="chain" id="PRO_5024369743" evidence="3">
    <location>
        <begin position="29"/>
        <end position="299"/>
    </location>
</feature>
<dbReference type="PANTHER" id="PTHR24252">
    <property type="entry name" value="ACROSIN-RELATED"/>
    <property type="match status" value="1"/>
</dbReference>
<feature type="signal peptide" evidence="3">
    <location>
        <begin position="1"/>
        <end position="28"/>
    </location>
</feature>
<dbReference type="WBParaSite" id="TMUE_2000008713.1">
    <property type="protein sequence ID" value="TMUE_2000008713.1"/>
    <property type="gene ID" value="WBGene00293635"/>
</dbReference>
<accession>A0A5S6QNE5</accession>